<evidence type="ECO:0008006" key="4">
    <source>
        <dbReference type="Google" id="ProtNLM"/>
    </source>
</evidence>
<dbReference type="PANTHER" id="PTHR33430:SF8">
    <property type="entry name" value="OS04G0110200 PROTEIN"/>
    <property type="match status" value="1"/>
</dbReference>
<accession>A0ABC8YHV3</accession>
<feature type="transmembrane region" description="Helical" evidence="1">
    <location>
        <begin position="64"/>
        <end position="86"/>
    </location>
</feature>
<organism evidence="2 3">
    <name type="scientific">Urochloa decumbens</name>
    <dbReference type="NCBI Taxonomy" id="240449"/>
    <lineage>
        <taxon>Eukaryota</taxon>
        <taxon>Viridiplantae</taxon>
        <taxon>Streptophyta</taxon>
        <taxon>Embryophyta</taxon>
        <taxon>Tracheophyta</taxon>
        <taxon>Spermatophyta</taxon>
        <taxon>Magnoliopsida</taxon>
        <taxon>Liliopsida</taxon>
        <taxon>Poales</taxon>
        <taxon>Poaceae</taxon>
        <taxon>PACMAD clade</taxon>
        <taxon>Panicoideae</taxon>
        <taxon>Panicodae</taxon>
        <taxon>Paniceae</taxon>
        <taxon>Melinidinae</taxon>
        <taxon>Urochloa</taxon>
    </lineage>
</organism>
<keyword evidence="1" id="KW-0472">Membrane</keyword>
<protein>
    <recommendedName>
        <fullName evidence="4">PGG domain-containing protein</fullName>
    </recommendedName>
</protein>
<keyword evidence="3" id="KW-1185">Reference proteome</keyword>
<gene>
    <name evidence="2" type="ORF">URODEC1_LOCUS32824</name>
</gene>
<name>A0ABC8YHV3_9POAL</name>
<dbReference type="EMBL" id="OZ075126">
    <property type="protein sequence ID" value="CAL4940960.1"/>
    <property type="molecule type" value="Genomic_DNA"/>
</dbReference>
<feature type="transmembrane region" description="Helical" evidence="1">
    <location>
        <begin position="170"/>
        <end position="190"/>
    </location>
</feature>
<evidence type="ECO:0000313" key="2">
    <source>
        <dbReference type="EMBL" id="CAL4940960.1"/>
    </source>
</evidence>
<feature type="transmembrane region" description="Helical" evidence="1">
    <location>
        <begin position="21"/>
        <end position="44"/>
    </location>
</feature>
<sequence length="236" mass="25652">MASSNTKTKPKQADKKNQRELHARALEGIVTANGFFTAAVFVGINGTVVPSPSIPPHCVPGADIVQNLFLFEVLSFSFYLVSSLIAQGLKLAIAGLEATDPKQKIKYPKEENERSRQIGHSCSLCHPPPVPVWDVSGMPVMSWSAVGKDDGDDKPEEEEKKEKLWWFRKMMKLSVALSVLGSFFLMLAMVDVIQLKLGLLSCGRTAAVGTVLMLTLLGLAGLAVYVGGVVYSLRVY</sequence>
<dbReference type="AlphaFoldDB" id="A0ABC8YHV3"/>
<keyword evidence="1" id="KW-1133">Transmembrane helix</keyword>
<proteinExistence type="predicted"/>
<evidence type="ECO:0000313" key="3">
    <source>
        <dbReference type="Proteomes" id="UP001497457"/>
    </source>
</evidence>
<dbReference type="Proteomes" id="UP001497457">
    <property type="component" value="Chromosome 16b"/>
</dbReference>
<reference evidence="2" key="1">
    <citation type="submission" date="2024-10" db="EMBL/GenBank/DDBJ databases">
        <authorList>
            <person name="Ryan C."/>
        </authorList>
    </citation>
    <scope>NUCLEOTIDE SEQUENCE [LARGE SCALE GENOMIC DNA]</scope>
</reference>
<dbReference type="PANTHER" id="PTHR33430">
    <property type="entry name" value="MATERNAL EFFECT EMBRYO ARREST PROTEIN"/>
    <property type="match status" value="1"/>
</dbReference>
<feature type="transmembrane region" description="Helical" evidence="1">
    <location>
        <begin position="210"/>
        <end position="233"/>
    </location>
</feature>
<keyword evidence="1" id="KW-0812">Transmembrane</keyword>
<evidence type="ECO:0000256" key="1">
    <source>
        <dbReference type="SAM" id="Phobius"/>
    </source>
</evidence>